<evidence type="ECO:0000313" key="2">
    <source>
        <dbReference type="Proteomes" id="UP000218554"/>
    </source>
</evidence>
<dbReference type="eggNOG" id="COG3182">
    <property type="taxonomic scope" value="Bacteria"/>
</dbReference>
<protein>
    <submittedName>
        <fullName evidence="1">Uncharacterized iron-regulated membrane protein</fullName>
    </submittedName>
</protein>
<reference evidence="2" key="1">
    <citation type="submission" date="2015-05" db="EMBL/GenBank/DDBJ databases">
        <title>Draft genome sequencing of a biphenyl-degrading bacterium, Pseudomonas balearica KF707 (=NBRC110670).</title>
        <authorList>
            <person name="Kimura N."/>
            <person name="Hirose J."/>
            <person name="Watanabe T."/>
            <person name="Suenaga H."/>
            <person name="Fujihara H."/>
            <person name="Noguchi M."/>
            <person name="Hashimoto M."/>
            <person name="Shimodaira J."/>
            <person name="Tsuchikane K."/>
            <person name="Hosoyama A."/>
            <person name="Yamazoe A."/>
            <person name="Fujita N."/>
            <person name="Furukawa K."/>
        </authorList>
    </citation>
    <scope>NUCLEOTIDE SEQUENCE [LARGE SCALE GENOMIC DNA]</scope>
    <source>
        <strain evidence="2">DSM 10086 / NBRC 110670 / KF707</strain>
    </source>
</reference>
<dbReference type="PANTHER" id="PTHR34219:SF3">
    <property type="entry name" value="BLL7967 PROTEIN"/>
    <property type="match status" value="1"/>
</dbReference>
<gene>
    <name evidence="1" type="ORF">KF707C_22630</name>
</gene>
<dbReference type="RefSeq" id="WP_003449815.1">
    <property type="nucleotide sequence ID" value="NZ_AJMR01000084.1"/>
</dbReference>
<dbReference type="OrthoDB" id="6307929at2"/>
<accession>L8MG01</accession>
<dbReference type="AlphaFoldDB" id="L8MG01"/>
<keyword evidence="2" id="KW-1185">Reference proteome</keyword>
<dbReference type="EMBL" id="AP014862">
    <property type="protein sequence ID" value="BAU73951.1"/>
    <property type="molecule type" value="Genomic_DNA"/>
</dbReference>
<organism evidence="1 2">
    <name type="scientific">Metapseudomonas furukawaii</name>
    <name type="common">Pseudomonas furukawaii</name>
    <dbReference type="NCBI Taxonomy" id="1149133"/>
    <lineage>
        <taxon>Bacteria</taxon>
        <taxon>Pseudomonadati</taxon>
        <taxon>Pseudomonadota</taxon>
        <taxon>Gammaproteobacteria</taxon>
        <taxon>Pseudomonadales</taxon>
        <taxon>Pseudomonadaceae</taxon>
        <taxon>Metapseudomonas</taxon>
    </lineage>
</organism>
<dbReference type="Pfam" id="PF03929">
    <property type="entry name" value="PepSY_TM"/>
    <property type="match status" value="1"/>
</dbReference>
<reference evidence="1 2" key="2">
    <citation type="journal article" date="2017" name="Int. J. Syst. Evol. Microbiol.">
        <title>Pseudomonas furukawaii sp. nov., a polychlorinated biphenyl-degrading bacterium isolated from biphenyl-contaminated soil in Japan.</title>
        <authorList>
            <person name="Kimura N."/>
            <person name="Watanabe T."/>
            <person name="Suenaga H."/>
            <person name="Fujihara H."/>
            <person name="Futagami T."/>
            <person name="Goto M."/>
            <person name="Hanada S."/>
            <person name="Hirose J."/>
        </authorList>
    </citation>
    <scope>NUCLEOTIDE SEQUENCE [LARGE SCALE GENOMIC DNA]</scope>
    <source>
        <strain evidence="2">DSM 10086 / NBRC 110670 / KF707</strain>
    </source>
</reference>
<dbReference type="Proteomes" id="UP000218554">
    <property type="component" value="Chromosome"/>
</dbReference>
<dbReference type="KEGG" id="pfuw:KF707C_22630"/>
<dbReference type="PANTHER" id="PTHR34219">
    <property type="entry name" value="IRON-REGULATED INNER MEMBRANE PROTEIN-RELATED"/>
    <property type="match status" value="1"/>
</dbReference>
<evidence type="ECO:0000313" key="1">
    <source>
        <dbReference type="EMBL" id="BAU73951.1"/>
    </source>
</evidence>
<name>L8MG01_METFU</name>
<accession>A0A143SPI2</accession>
<dbReference type="InterPro" id="IPR005625">
    <property type="entry name" value="PepSY-ass_TM"/>
</dbReference>
<sequence length="379" mass="41461">MTSRTLRIWYLVHKWTSLVSTLFLLLLCLTGLPLIFHEEIEHYVEPHAEPREIVSGSSRIDYDKVIAAALAARPGEVVRFVGFDREEPVGVITTAPTLVAPPLDGHAQSFDTRTGELSPPEPPEQGFMTVMLRLHTDLFLGLPGFLFLGLMGLLLLASLVSGVVVYAPFMRKLDFATVRTGRSTRLKWLDLHNLLGILVLTWLLAVGATGVINTLALPILGLWQNGQLADMTAPYRDAPPLQSLGSLHKALESARRAAPDMEPGFVAFPGTQFSSQHHYAVFMRGTTPLTARLLKPALVDARTGELTDIREMPWYVKTLLVSQPLHFGDYGGLPLKIIWAVLDIVAIVILASGLYLWLGRRQGATAALIDGGPAPEGKA</sequence>
<proteinExistence type="predicted"/>